<feature type="domain" description="Arrestin C-terminal-like" evidence="2">
    <location>
        <begin position="191"/>
        <end position="332"/>
    </location>
</feature>
<reference evidence="3 4" key="1">
    <citation type="submission" date="2011-07" db="EMBL/GenBank/DDBJ databases">
        <authorList>
            <person name="Coyne R."/>
            <person name="Brami D."/>
            <person name="Johnson J."/>
            <person name="Hostetler J."/>
            <person name="Hannick L."/>
            <person name="Clark T."/>
            <person name="Cassidy-Hanley D."/>
            <person name="Inman J."/>
        </authorList>
    </citation>
    <scope>NUCLEOTIDE SEQUENCE [LARGE SCALE GENOMIC DNA]</scope>
    <source>
        <strain evidence="3 4">G5</strain>
    </source>
</reference>
<evidence type="ECO:0000256" key="1">
    <source>
        <dbReference type="SAM" id="MobiDB-lite"/>
    </source>
</evidence>
<dbReference type="PANTHER" id="PTHR11188">
    <property type="entry name" value="ARRESTIN DOMAIN CONTAINING PROTEIN"/>
    <property type="match status" value="1"/>
</dbReference>
<dbReference type="OMA" id="NCKLDVT"/>
<feature type="region of interest" description="Disordered" evidence="1">
    <location>
        <begin position="377"/>
        <end position="418"/>
    </location>
</feature>
<dbReference type="AlphaFoldDB" id="G0QXK0"/>
<dbReference type="Gene3D" id="2.60.40.640">
    <property type="match status" value="2"/>
</dbReference>
<dbReference type="Proteomes" id="UP000008983">
    <property type="component" value="Unassembled WGS sequence"/>
</dbReference>
<dbReference type="GO" id="GO:0015031">
    <property type="term" value="P:protein transport"/>
    <property type="evidence" value="ECO:0007669"/>
    <property type="project" value="TreeGrafter"/>
</dbReference>
<keyword evidence="4" id="KW-1185">Reference proteome</keyword>
<dbReference type="STRING" id="857967.G0QXK0"/>
<dbReference type="RefSeq" id="XP_004031290.1">
    <property type="nucleotide sequence ID" value="XM_004031242.1"/>
</dbReference>
<dbReference type="InterPro" id="IPR050357">
    <property type="entry name" value="Arrestin_domain-protein"/>
</dbReference>
<dbReference type="PANTHER" id="PTHR11188:SF17">
    <property type="entry name" value="FI21816P1"/>
    <property type="match status" value="1"/>
</dbReference>
<dbReference type="EMBL" id="GL984078">
    <property type="protein sequence ID" value="EGR30054.1"/>
    <property type="molecule type" value="Genomic_DNA"/>
</dbReference>
<dbReference type="GO" id="GO:0005737">
    <property type="term" value="C:cytoplasm"/>
    <property type="evidence" value="ECO:0007669"/>
    <property type="project" value="TreeGrafter"/>
</dbReference>
<gene>
    <name evidence="3" type="ORF">IMG5_143480</name>
</gene>
<accession>G0QXK0</accession>
<dbReference type="Pfam" id="PF00339">
    <property type="entry name" value="Arrestin_N"/>
    <property type="match status" value="1"/>
</dbReference>
<dbReference type="InterPro" id="IPR014752">
    <property type="entry name" value="Arrestin-like_C"/>
</dbReference>
<sequence length="439" mass="50101">MGSIQSQDAAGQIYIQTDQSFYIAGDTVTGKVYVNLQQNFPSNIVNLKIKGYEHSDWSERHQRTVSYQENGQSKTRTENYYTYHKGRNTFFCHNFPLYSWQDCSFMPAGQYTFPFQFILYNHLPGTYHENGSYQNIQYKSNIKYKVKAEIISGKRKIKDKQYLVIREPLKNLVQAQYGEGTVKPTTCCCISQGTSVIRCHFDRNSYCPGETAYILADIDNSECDLAVKSLECTFKKILKLKSDSGHETVIIKIIQIRDFPGCPARQTAMNENRRQASIQLLAENGTLIQPSTKGQLVNCQYQLKVECKLEGCTCCSNVPDVEVPICLVSPPAIGYGQVQAPVNWNPQVYDVKNVVFSNDYMYAQQAPINNMGGMNMQYPQMNNNNQIPYQQQNYQPQPLSSQQQPFQQPSQQQQCYQPYANDYSAPQAQINGTQQQLIQ</sequence>
<protein>
    <recommendedName>
        <fullName evidence="2">Arrestin C-terminal-like domain-containing protein</fullName>
    </recommendedName>
</protein>
<dbReference type="SUPFAM" id="SSF81296">
    <property type="entry name" value="E set domains"/>
    <property type="match status" value="2"/>
</dbReference>
<dbReference type="InterPro" id="IPR011021">
    <property type="entry name" value="Arrestin-like_N"/>
</dbReference>
<dbReference type="GeneID" id="14906168"/>
<dbReference type="InterPro" id="IPR014756">
    <property type="entry name" value="Ig_E-set"/>
</dbReference>
<dbReference type="InterPro" id="IPR011022">
    <property type="entry name" value="Arrestin_C-like"/>
</dbReference>
<dbReference type="OrthoDB" id="297372at2759"/>
<dbReference type="eggNOG" id="KOG3780">
    <property type="taxonomic scope" value="Eukaryota"/>
</dbReference>
<evidence type="ECO:0000313" key="3">
    <source>
        <dbReference type="EMBL" id="EGR30054.1"/>
    </source>
</evidence>
<dbReference type="Pfam" id="PF02752">
    <property type="entry name" value="Arrestin_C"/>
    <property type="match status" value="1"/>
</dbReference>
<organism evidence="3 4">
    <name type="scientific">Ichthyophthirius multifiliis</name>
    <name type="common">White spot disease agent</name>
    <name type="synonym">Ich</name>
    <dbReference type="NCBI Taxonomy" id="5932"/>
    <lineage>
        <taxon>Eukaryota</taxon>
        <taxon>Sar</taxon>
        <taxon>Alveolata</taxon>
        <taxon>Ciliophora</taxon>
        <taxon>Intramacronucleata</taxon>
        <taxon>Oligohymenophorea</taxon>
        <taxon>Hymenostomatida</taxon>
        <taxon>Ophryoglenina</taxon>
        <taxon>Ichthyophthirius</taxon>
    </lineage>
</organism>
<dbReference type="SMART" id="SM01017">
    <property type="entry name" value="Arrestin_C"/>
    <property type="match status" value="1"/>
</dbReference>
<evidence type="ECO:0000259" key="2">
    <source>
        <dbReference type="SMART" id="SM01017"/>
    </source>
</evidence>
<name>G0QXK0_ICHMU</name>
<evidence type="ECO:0000313" key="4">
    <source>
        <dbReference type="Proteomes" id="UP000008983"/>
    </source>
</evidence>
<dbReference type="InParanoid" id="G0QXK0"/>
<proteinExistence type="predicted"/>